<organism evidence="1 2">
    <name type="scientific">Mycobacteroides chelonae</name>
    <name type="common">Mycobacterium chelonae</name>
    <dbReference type="NCBI Taxonomy" id="1774"/>
    <lineage>
        <taxon>Bacteria</taxon>
        <taxon>Bacillati</taxon>
        <taxon>Actinomycetota</taxon>
        <taxon>Actinomycetes</taxon>
        <taxon>Mycobacteriales</taxon>
        <taxon>Mycobacteriaceae</taxon>
        <taxon>Mycobacteroides</taxon>
    </lineage>
</organism>
<sequence length="312" mass="33587">MLAELLQADETALVGLARLGADNVEALRNGLSDAIFDSLAPTFARVSKLGQIIPNAVVIAVAEKVVPPEVAGRAAGALGLAYEDRAIAVLSGMKPAYLAEAAKHVDPRIVPHFAPKLPSHLLIPTAKELLRRRDYLTASRFVEFATDQHIVEFERAIDDDEGLIRAGAYVSRADVLDRILWVAGTARVTRMATQAALGSAELIVAMLSVLARITPSIAAPAAAVLLANPDGTVSLHILRVAADEHALGAVLQLSALLDTAHLDRFSRLPLFEDSEFRSQMRHAIETAEQQQVWNRIDDVVEARRGAPRDETG</sequence>
<name>A0A1S1M5R3_MYCCH</name>
<evidence type="ECO:0000313" key="2">
    <source>
        <dbReference type="Proteomes" id="UP000179441"/>
    </source>
</evidence>
<keyword evidence="2" id="KW-1185">Reference proteome</keyword>
<gene>
    <name evidence="1" type="ORF">BKG84_07085</name>
</gene>
<evidence type="ECO:0008006" key="3">
    <source>
        <dbReference type="Google" id="ProtNLM"/>
    </source>
</evidence>
<evidence type="ECO:0000313" key="1">
    <source>
        <dbReference type="EMBL" id="OHU78188.1"/>
    </source>
</evidence>
<accession>A0A1S1M5R3</accession>
<dbReference type="AlphaFoldDB" id="A0A1S1M5R3"/>
<proteinExistence type="predicted"/>
<comment type="caution">
    <text evidence="1">The sequence shown here is derived from an EMBL/GenBank/DDBJ whole genome shotgun (WGS) entry which is preliminary data.</text>
</comment>
<dbReference type="EMBL" id="MLIS01000001">
    <property type="protein sequence ID" value="OHU78188.1"/>
    <property type="molecule type" value="Genomic_DNA"/>
</dbReference>
<protein>
    <recommendedName>
        <fullName evidence="3">DUF2336 domain-containing protein</fullName>
    </recommendedName>
</protein>
<reference evidence="1 2" key="1">
    <citation type="submission" date="2016-10" db="EMBL/GenBank/DDBJ databases">
        <title>Evaluation of Human, Veterinary and Environmental Mycobacterium chelonae Isolates by Core Genome Phylogenomic Analysis, Targeted Gene Comparison, and Anti-microbial Susceptibility Patterns: A Tale of Mistaken Identities.</title>
        <authorList>
            <person name="Fogelson S.B."/>
            <person name="Camus A.C."/>
            <person name="Lorenz W."/>
            <person name="Vasireddy R."/>
            <person name="Vasireddy S."/>
            <person name="Smith T."/>
            <person name="Brown-Elliott B.A."/>
            <person name="Wallace R.J.Jr."/>
            <person name="Hasan N.A."/>
            <person name="Reischl U."/>
            <person name="Sanchez S."/>
        </authorList>
    </citation>
    <scope>NUCLEOTIDE SEQUENCE [LARGE SCALE GENOMIC DNA]</scope>
    <source>
        <strain evidence="1 2">15518</strain>
    </source>
</reference>
<dbReference type="Proteomes" id="UP000179441">
    <property type="component" value="Unassembled WGS sequence"/>
</dbReference>